<dbReference type="STRING" id="350688.Clos_2208"/>
<dbReference type="PROSITE" id="PS00175">
    <property type="entry name" value="PG_MUTASE"/>
    <property type="match status" value="1"/>
</dbReference>
<dbReference type="InterPro" id="IPR001345">
    <property type="entry name" value="PG/BPGM_mutase_AS"/>
</dbReference>
<dbReference type="InterPro" id="IPR029033">
    <property type="entry name" value="His_PPase_superfam"/>
</dbReference>
<reference evidence="5" key="1">
    <citation type="submission" date="2007-10" db="EMBL/GenBank/DDBJ databases">
        <title>Complete genome of Alkaliphilus oremlandii OhILAs.</title>
        <authorList>
            <person name="Copeland A."/>
            <person name="Lucas S."/>
            <person name="Lapidus A."/>
            <person name="Barry K."/>
            <person name="Detter J.C."/>
            <person name="Glavina del Rio T."/>
            <person name="Hammon N."/>
            <person name="Israni S."/>
            <person name="Dalin E."/>
            <person name="Tice H."/>
            <person name="Pitluck S."/>
            <person name="Chain P."/>
            <person name="Malfatti S."/>
            <person name="Shin M."/>
            <person name="Vergez L."/>
            <person name="Schmutz J."/>
            <person name="Larimer F."/>
            <person name="Land M."/>
            <person name="Hauser L."/>
            <person name="Kyrpides N."/>
            <person name="Mikhailova N."/>
            <person name="Stolz J.F."/>
            <person name="Dawson A."/>
            <person name="Fisher E."/>
            <person name="Crable B."/>
            <person name="Perera E."/>
            <person name="Lisak J."/>
            <person name="Ranganathan M."/>
            <person name="Basu P."/>
            <person name="Richardson P."/>
        </authorList>
    </citation>
    <scope>NUCLEOTIDE SEQUENCE [LARGE SCALE GENOMIC DNA]</scope>
    <source>
        <strain evidence="5">OhILAs</strain>
    </source>
</reference>
<dbReference type="AlphaFoldDB" id="A8MIW1"/>
<organism evidence="4 5">
    <name type="scientific">Alkaliphilus oremlandii (strain OhILAs)</name>
    <name type="common">Clostridium oremlandii (strain OhILAs)</name>
    <dbReference type="NCBI Taxonomy" id="350688"/>
    <lineage>
        <taxon>Bacteria</taxon>
        <taxon>Bacillati</taxon>
        <taxon>Bacillota</taxon>
        <taxon>Clostridia</taxon>
        <taxon>Peptostreptococcales</taxon>
        <taxon>Natronincolaceae</taxon>
        <taxon>Alkaliphilus</taxon>
    </lineage>
</organism>
<dbReference type="KEGG" id="aoe:Clos_2208"/>
<dbReference type="PIRSF" id="PIRSF000709">
    <property type="entry name" value="6PFK_2-Ptase"/>
    <property type="match status" value="1"/>
</dbReference>
<dbReference type="InterPro" id="IPR051695">
    <property type="entry name" value="Phosphoglycerate_Mutase"/>
</dbReference>
<evidence type="ECO:0000313" key="4">
    <source>
        <dbReference type="EMBL" id="ABW19743.1"/>
    </source>
</evidence>
<dbReference type="Pfam" id="PF00300">
    <property type="entry name" value="His_Phos_1"/>
    <property type="match status" value="1"/>
</dbReference>
<dbReference type="eggNOG" id="COG0406">
    <property type="taxonomic scope" value="Bacteria"/>
</dbReference>
<evidence type="ECO:0000256" key="2">
    <source>
        <dbReference type="PIRSR" id="PIRSR613078-1"/>
    </source>
</evidence>
<name>A8MIW1_ALKOO</name>
<gene>
    <name evidence="4" type="ordered locus">Clos_2208</name>
</gene>
<dbReference type="GO" id="GO:0043456">
    <property type="term" value="P:regulation of pentose-phosphate shunt"/>
    <property type="evidence" value="ECO:0007669"/>
    <property type="project" value="TreeGrafter"/>
</dbReference>
<dbReference type="SMART" id="SM00855">
    <property type="entry name" value="PGAM"/>
    <property type="match status" value="1"/>
</dbReference>
<proteinExistence type="predicted"/>
<dbReference type="PANTHER" id="PTHR46517">
    <property type="entry name" value="FRUCTOSE-2,6-BISPHOSPHATASE TIGAR"/>
    <property type="match status" value="1"/>
</dbReference>
<feature type="active site" description="Proton donor/acceptor" evidence="2">
    <location>
        <position position="81"/>
    </location>
</feature>
<feature type="binding site" evidence="3">
    <location>
        <begin position="7"/>
        <end position="14"/>
    </location>
    <ligand>
        <name>substrate</name>
    </ligand>
</feature>
<evidence type="ECO:0000256" key="3">
    <source>
        <dbReference type="PIRSR" id="PIRSR613078-2"/>
    </source>
</evidence>
<dbReference type="GO" id="GO:0005829">
    <property type="term" value="C:cytosol"/>
    <property type="evidence" value="ECO:0007669"/>
    <property type="project" value="TreeGrafter"/>
</dbReference>
<evidence type="ECO:0000313" key="5">
    <source>
        <dbReference type="Proteomes" id="UP000000269"/>
    </source>
</evidence>
<keyword evidence="1" id="KW-0378">Hydrolase</keyword>
<feature type="binding site" evidence="3">
    <location>
        <position position="57"/>
    </location>
    <ligand>
        <name>substrate</name>
    </ligand>
</feature>
<dbReference type="Proteomes" id="UP000000269">
    <property type="component" value="Chromosome"/>
</dbReference>
<dbReference type="PANTHER" id="PTHR46517:SF1">
    <property type="entry name" value="FRUCTOSE-2,6-BISPHOSPHATASE TIGAR"/>
    <property type="match status" value="1"/>
</dbReference>
<dbReference type="CDD" id="cd07067">
    <property type="entry name" value="HP_PGM_like"/>
    <property type="match status" value="1"/>
</dbReference>
<evidence type="ECO:0000256" key="1">
    <source>
        <dbReference type="ARBA" id="ARBA00022801"/>
    </source>
</evidence>
<dbReference type="HOGENOM" id="CLU_033323_8_4_9"/>
<keyword evidence="5" id="KW-1185">Reference proteome</keyword>
<dbReference type="SUPFAM" id="SSF53254">
    <property type="entry name" value="Phosphoglycerate mutase-like"/>
    <property type="match status" value="1"/>
</dbReference>
<sequence>MKFILARHGETQANIAKIYSGWSNYELTEKGTSQIKILAEELRGYNCDFIYASPLGRTMETAREISKTIGKKIIVDKNLREMNFGVFEGKTADEIQRIYPKEWDTWLREYQSYRIPEGESLQDVLDRAKILIDSLKDQEGTAIIVSHSGVIQSVLTDLLNLELNKMWHFTCPPAGYIEIDYINNFGYLRKLVPSYI</sequence>
<dbReference type="RefSeq" id="WP_012160052.1">
    <property type="nucleotide sequence ID" value="NC_009922.1"/>
</dbReference>
<dbReference type="GO" id="GO:0045820">
    <property type="term" value="P:negative regulation of glycolytic process"/>
    <property type="evidence" value="ECO:0007669"/>
    <property type="project" value="TreeGrafter"/>
</dbReference>
<accession>A8MIW1</accession>
<protein>
    <submittedName>
        <fullName evidence="4">Phosphoglycerate mutase</fullName>
    </submittedName>
</protein>
<dbReference type="InterPro" id="IPR013078">
    <property type="entry name" value="His_Pase_superF_clade-1"/>
</dbReference>
<dbReference type="GO" id="GO:0004331">
    <property type="term" value="F:fructose-2,6-bisphosphate 2-phosphatase activity"/>
    <property type="evidence" value="ECO:0007669"/>
    <property type="project" value="TreeGrafter"/>
</dbReference>
<dbReference type="Gene3D" id="3.40.50.1240">
    <property type="entry name" value="Phosphoglycerate mutase-like"/>
    <property type="match status" value="1"/>
</dbReference>
<dbReference type="EMBL" id="CP000853">
    <property type="protein sequence ID" value="ABW19743.1"/>
    <property type="molecule type" value="Genomic_DNA"/>
</dbReference>
<dbReference type="OrthoDB" id="7925971at2"/>
<feature type="active site" description="Tele-phosphohistidine intermediate" evidence="2">
    <location>
        <position position="8"/>
    </location>
</feature>